<gene>
    <name evidence="8" type="ORF">HF394_08570</name>
</gene>
<evidence type="ECO:0000256" key="3">
    <source>
        <dbReference type="ARBA" id="ARBA00022989"/>
    </source>
</evidence>
<comment type="subcellular location">
    <subcellularLocation>
        <location evidence="1">Membrane</location>
        <topology evidence="1">Multi-pass membrane protein</topology>
    </subcellularLocation>
</comment>
<feature type="transmembrane region" description="Helical" evidence="6">
    <location>
        <begin position="911"/>
        <end position="933"/>
    </location>
</feature>
<dbReference type="Gene3D" id="1.10.287.950">
    <property type="entry name" value="Methyl-accepting chemotaxis protein"/>
    <property type="match status" value="1"/>
</dbReference>
<feature type="transmembrane region" description="Helical" evidence="6">
    <location>
        <begin position="796"/>
        <end position="816"/>
    </location>
</feature>
<evidence type="ECO:0000256" key="4">
    <source>
        <dbReference type="ARBA" id="ARBA00023136"/>
    </source>
</evidence>
<evidence type="ECO:0000256" key="2">
    <source>
        <dbReference type="ARBA" id="ARBA00022692"/>
    </source>
</evidence>
<evidence type="ECO:0000259" key="7">
    <source>
        <dbReference type="Pfam" id="PF12698"/>
    </source>
</evidence>
<keyword evidence="9" id="KW-1185">Reference proteome</keyword>
<dbReference type="InterPro" id="IPR023908">
    <property type="entry name" value="xxxLxxG_rpt"/>
</dbReference>
<accession>A0A7H8Q9X0</accession>
<dbReference type="GO" id="GO:0140359">
    <property type="term" value="F:ABC-type transporter activity"/>
    <property type="evidence" value="ECO:0007669"/>
    <property type="project" value="InterPro"/>
</dbReference>
<protein>
    <submittedName>
        <fullName evidence="8">YhgE/Pip domain-containing protein</fullName>
    </submittedName>
</protein>
<dbReference type="AlphaFoldDB" id="A0A7H8Q9X0"/>
<dbReference type="InterPro" id="IPR013525">
    <property type="entry name" value="ABC2_TM"/>
</dbReference>
<evidence type="ECO:0000313" key="8">
    <source>
        <dbReference type="EMBL" id="QKX50630.1"/>
    </source>
</evidence>
<evidence type="ECO:0000256" key="6">
    <source>
        <dbReference type="SAM" id="Phobius"/>
    </source>
</evidence>
<reference evidence="9" key="1">
    <citation type="submission" date="2020-06" db="EMBL/GenBank/DDBJ databases">
        <title>Isolation of Planomicrobium glaciei.</title>
        <authorList>
            <person name="Malisova L."/>
            <person name="Safrankova R."/>
            <person name="Jakubu V."/>
            <person name="Spanelova P."/>
        </authorList>
    </citation>
    <scope>NUCLEOTIDE SEQUENCE [LARGE SCALE GENOMIC DNA]</scope>
    <source>
        <strain evidence="9">NRL-ATB46093</strain>
    </source>
</reference>
<keyword evidence="3 6" id="KW-1133">Transmembrane helix</keyword>
<evidence type="ECO:0000256" key="5">
    <source>
        <dbReference type="SAM" id="Coils"/>
    </source>
</evidence>
<dbReference type="NCBIfam" id="TIGR03061">
    <property type="entry name" value="pip_yhgE_Nterm"/>
    <property type="match status" value="1"/>
</dbReference>
<dbReference type="PANTHER" id="PTHR43077">
    <property type="entry name" value="TRANSPORT PERMEASE YVFS-RELATED"/>
    <property type="match status" value="1"/>
</dbReference>
<name>A0A7H8Q9X0_9BACL</name>
<feature type="transmembrane region" description="Helical" evidence="6">
    <location>
        <begin position="12"/>
        <end position="36"/>
    </location>
</feature>
<evidence type="ECO:0000313" key="9">
    <source>
        <dbReference type="Proteomes" id="UP000509222"/>
    </source>
</evidence>
<dbReference type="Proteomes" id="UP000509222">
    <property type="component" value="Chromosome"/>
</dbReference>
<dbReference type="NCBIfam" id="TIGR03062">
    <property type="entry name" value="pip_yhgE_Cterm"/>
    <property type="match status" value="1"/>
</dbReference>
<dbReference type="Pfam" id="PF12698">
    <property type="entry name" value="ABC2_membrane_3"/>
    <property type="match status" value="2"/>
</dbReference>
<dbReference type="NCBIfam" id="TIGR03057">
    <property type="entry name" value="xxxLxxG_by_4"/>
    <property type="match status" value="3"/>
</dbReference>
<feature type="coiled-coil region" evidence="5">
    <location>
        <begin position="377"/>
        <end position="427"/>
    </location>
</feature>
<dbReference type="InterPro" id="IPR051328">
    <property type="entry name" value="T7SS_ABC-Transporter"/>
</dbReference>
<feature type="domain" description="ABC-2 type transporter transmembrane" evidence="7">
    <location>
        <begin position="746"/>
        <end position="931"/>
    </location>
</feature>
<dbReference type="PANTHER" id="PTHR43077:SF5">
    <property type="entry name" value="PHAGE INFECTION PROTEIN"/>
    <property type="match status" value="1"/>
</dbReference>
<evidence type="ECO:0000256" key="1">
    <source>
        <dbReference type="ARBA" id="ARBA00004141"/>
    </source>
</evidence>
<keyword evidence="5" id="KW-0175">Coiled coil</keyword>
<dbReference type="EMBL" id="CP051177">
    <property type="protein sequence ID" value="QKX50630.1"/>
    <property type="molecule type" value="Genomic_DNA"/>
</dbReference>
<dbReference type="Gene3D" id="1.10.287.1490">
    <property type="match status" value="1"/>
</dbReference>
<keyword evidence="2 6" id="KW-0812">Transmembrane</keyword>
<dbReference type="Gene3D" id="3.40.1710.10">
    <property type="entry name" value="abc type-2 transporter like domain"/>
    <property type="match status" value="1"/>
</dbReference>
<feature type="transmembrane region" description="Helical" evidence="6">
    <location>
        <begin position="828"/>
        <end position="849"/>
    </location>
</feature>
<feature type="domain" description="ABC-2 type transporter transmembrane" evidence="7">
    <location>
        <begin position="21"/>
        <end position="165"/>
    </location>
</feature>
<dbReference type="InterPro" id="IPR017501">
    <property type="entry name" value="Phage_infect_YhgE_C"/>
</dbReference>
<sequence>MKMFKQEWKQLFSKPLLIGTMLVMMFIPIIYGGFFLGSSWDPYGKTDRLPVAVVNQDKAAEFEGQTLSVGKELVDNLKGNEDLEWHFTDAKEAERGMEEGKYFMTLTIPEDFSFNATTAMGMQPKPMNLQYETNPGRGFFIEAVSKQATADIREQISESVTKEYVQAVFSQIQTIGEGMNEASEGAGQLGAGAGDLQTGNNRLSAGLSELASGTLTFRDGADKLEVGVGQFAEGVNQLSAGAGQLREGVFAYTSGVGSLQSGIAGLADGSVQLSENGTALVQGSEELANGIGALVPGAAQLNAGLYDAQSGSGKLDQGLHELQAKTSQLAGENSSVQQLADGQKGLDAGLKELQAGSASLEQGLASLQGSLPDNGQIEALQAGLAGIQENAAKLNAAASGGSSGGSVSELQGNLAAAQQILEELKNAPSASAVEAVQKTEAYNSLTPELQAELDAAVQQSADTQAANQQANLEALSANLSAATAGLNEKILPAYQSLGSLPELTAGLNSAVAQVNPGASKALGGYAAIREALSGKLIPGAGSLNDGLAEASAASGQLTEGTSQMAATLPQLAGAVDSLAQGSTALNKGVSSLASGSNELVDGANALQSGSASLTQGAAAYTNGVAELAEGAGRLKAGSDELAANSAQLESGADELANGTVALKDGVPALAEGAKGLSGGAGSLNEGAGALEEGAGELGAGIGKLKAGSNELAGSLEEGAEEINGTQLTDDNYEMIAAPASATESQLSKVPNYGHALAPYILSLGLYVGALSFNLVFPLNQPAGRPTSGAAWWFSKFSLGFIQATASALIVDAIMLFGFNLQVEHIGEFIAISIATSLAYMFLIMFLSITLGNPGRFLAMIILVLQLGASGGMFPVELTNSFFQKVHDFVPMSYALLGFREAMSSAYGTDTFMTSMEVLGGFMVLCNILLWLVLSRRSRKILKTAGAN</sequence>
<feature type="transmembrane region" description="Helical" evidence="6">
    <location>
        <begin position="856"/>
        <end position="875"/>
    </location>
</feature>
<dbReference type="InterPro" id="IPR017500">
    <property type="entry name" value="Phage_infect_YhgE_N"/>
</dbReference>
<keyword evidence="4 6" id="KW-0472">Membrane</keyword>
<organism evidence="8 9">
    <name type="scientific">Planococcus glaciei</name>
    <dbReference type="NCBI Taxonomy" id="459472"/>
    <lineage>
        <taxon>Bacteria</taxon>
        <taxon>Bacillati</taxon>
        <taxon>Bacillota</taxon>
        <taxon>Bacilli</taxon>
        <taxon>Bacillales</taxon>
        <taxon>Caryophanaceae</taxon>
        <taxon>Planococcus</taxon>
    </lineage>
</organism>
<proteinExistence type="predicted"/>
<dbReference type="GO" id="GO:0016020">
    <property type="term" value="C:membrane"/>
    <property type="evidence" value="ECO:0007669"/>
    <property type="project" value="UniProtKB-SubCell"/>
</dbReference>
<feature type="transmembrane region" description="Helical" evidence="6">
    <location>
        <begin position="756"/>
        <end position="776"/>
    </location>
</feature>